<protein>
    <submittedName>
        <fullName evidence="3">DinB family protein</fullName>
    </submittedName>
</protein>
<name>A0ABY4G305_9BACT</name>
<proteinExistence type="inferred from homology"/>
<gene>
    <name evidence="3" type="ORF">MUN86_16615</name>
</gene>
<dbReference type="Gene3D" id="1.20.120.450">
    <property type="entry name" value="dinb family like domain"/>
    <property type="match status" value="1"/>
</dbReference>
<dbReference type="SUPFAM" id="SSF109854">
    <property type="entry name" value="DinB/YfiT-like putative metalloenzymes"/>
    <property type="match status" value="1"/>
</dbReference>
<dbReference type="InterPro" id="IPR034660">
    <property type="entry name" value="DinB/YfiT-like"/>
</dbReference>
<dbReference type="PANTHER" id="PTHR37302:SF3">
    <property type="entry name" value="DAMAGE-INDUCIBLE PROTEIN DINB"/>
    <property type="match status" value="1"/>
</dbReference>
<dbReference type="Proteomes" id="UP000830401">
    <property type="component" value="Chromosome"/>
</dbReference>
<evidence type="ECO:0000313" key="3">
    <source>
        <dbReference type="EMBL" id="UOQ65167.1"/>
    </source>
</evidence>
<evidence type="ECO:0000313" key="4">
    <source>
        <dbReference type="Proteomes" id="UP000830401"/>
    </source>
</evidence>
<dbReference type="EMBL" id="CP095061">
    <property type="protein sequence ID" value="UOQ65167.1"/>
    <property type="molecule type" value="Genomic_DNA"/>
</dbReference>
<dbReference type="PANTHER" id="PTHR37302">
    <property type="entry name" value="SLR1116 PROTEIN"/>
    <property type="match status" value="1"/>
</dbReference>
<reference evidence="3" key="1">
    <citation type="submission" date="2022-04" db="EMBL/GenBank/DDBJ databases">
        <title>Hymenobacter sp. isolated from the air.</title>
        <authorList>
            <person name="Won M."/>
            <person name="Lee C.-M."/>
            <person name="Woen H.-Y."/>
            <person name="Kwon S.-W."/>
        </authorList>
    </citation>
    <scope>NUCLEOTIDE SEQUENCE</scope>
    <source>
        <strain evidence="3">5420S-77</strain>
    </source>
</reference>
<keyword evidence="2" id="KW-0479">Metal-binding</keyword>
<keyword evidence="4" id="KW-1185">Reference proteome</keyword>
<comment type="similarity">
    <text evidence="1">Belongs to the DinB family.</text>
</comment>
<dbReference type="RefSeq" id="WP_245119176.1">
    <property type="nucleotide sequence ID" value="NZ_CP095061.1"/>
</dbReference>
<organism evidence="3 4">
    <name type="scientific">Hymenobacter volaticus</name>
    <dbReference type="NCBI Taxonomy" id="2932254"/>
    <lineage>
        <taxon>Bacteria</taxon>
        <taxon>Pseudomonadati</taxon>
        <taxon>Bacteroidota</taxon>
        <taxon>Cytophagia</taxon>
        <taxon>Cytophagales</taxon>
        <taxon>Hymenobacteraceae</taxon>
        <taxon>Hymenobacter</taxon>
    </lineage>
</organism>
<dbReference type="InterPro" id="IPR007837">
    <property type="entry name" value="DinB"/>
</dbReference>
<sequence length="160" mass="17964">MMTSLLLAQYALVQSARGALLDYCATLAPTDFTAPIPTFNNSSLRDLLVHVANAYQNWLGVVGQNQPRCYFDPAATPDVEAVRQHFQEVDKLVISYCTHVGDDWQTAKPYTISKRSEPLTLTPLVLFTHALTHEFHHKGQLLSMSRQLGYTPVDTDVIRF</sequence>
<evidence type="ECO:0000256" key="1">
    <source>
        <dbReference type="ARBA" id="ARBA00008635"/>
    </source>
</evidence>
<evidence type="ECO:0000256" key="2">
    <source>
        <dbReference type="ARBA" id="ARBA00022723"/>
    </source>
</evidence>
<dbReference type="Pfam" id="PF05163">
    <property type="entry name" value="DinB"/>
    <property type="match status" value="1"/>
</dbReference>
<accession>A0ABY4G305</accession>